<comment type="catalytic activity">
    <reaction evidence="12">
        <text>fluoride(in) = fluoride(out)</text>
        <dbReference type="Rhea" id="RHEA:76159"/>
        <dbReference type="ChEBI" id="CHEBI:17051"/>
    </reaction>
    <physiologicalReaction direction="left-to-right" evidence="12">
        <dbReference type="Rhea" id="RHEA:76160"/>
    </physiologicalReaction>
</comment>
<protein>
    <recommendedName>
        <fullName evidence="14">Fluoride-specific ion channel FluC</fullName>
    </recommendedName>
</protein>
<dbReference type="Proteomes" id="UP000051621">
    <property type="component" value="Unassembled WGS sequence"/>
</dbReference>
<dbReference type="STRING" id="1423731.FC81_GL001278"/>
<dbReference type="PATRIC" id="fig|1423731.3.peg.1312"/>
<feature type="transmembrane region" description="Helical" evidence="14">
    <location>
        <begin position="96"/>
        <end position="115"/>
    </location>
</feature>
<keyword evidence="6 14" id="KW-1133">Transmembrane helix</keyword>
<dbReference type="RefSeq" id="WP_057744210.1">
    <property type="nucleotide sequence ID" value="NZ_AZEF01000027.1"/>
</dbReference>
<comment type="caution">
    <text evidence="15">The sequence shown here is derived from an EMBL/GenBank/DDBJ whole genome shotgun (WGS) entry which is preliminary data.</text>
</comment>
<organism evidence="15 16">
    <name type="scientific">Liquorilactobacillus capillatus DSM 19910</name>
    <dbReference type="NCBI Taxonomy" id="1423731"/>
    <lineage>
        <taxon>Bacteria</taxon>
        <taxon>Bacillati</taxon>
        <taxon>Bacillota</taxon>
        <taxon>Bacilli</taxon>
        <taxon>Lactobacillales</taxon>
        <taxon>Lactobacillaceae</taxon>
        <taxon>Liquorilactobacillus</taxon>
    </lineage>
</organism>
<gene>
    <name evidence="14" type="primary">fluC</name>
    <name evidence="14" type="synonym">crcB</name>
    <name evidence="15" type="ORF">FC81_GL001278</name>
</gene>
<dbReference type="GO" id="GO:0046872">
    <property type="term" value="F:metal ion binding"/>
    <property type="evidence" value="ECO:0007669"/>
    <property type="project" value="UniProtKB-KW"/>
</dbReference>
<feature type="transmembrane region" description="Helical" evidence="14">
    <location>
        <begin position="58"/>
        <end position="76"/>
    </location>
</feature>
<dbReference type="AlphaFoldDB" id="A0A0R1MAW5"/>
<keyword evidence="10 14" id="KW-0407">Ion channel</keyword>
<evidence type="ECO:0000256" key="7">
    <source>
        <dbReference type="ARBA" id="ARBA00023053"/>
    </source>
</evidence>
<evidence type="ECO:0000313" key="16">
    <source>
        <dbReference type="Proteomes" id="UP000051621"/>
    </source>
</evidence>
<evidence type="ECO:0000256" key="9">
    <source>
        <dbReference type="ARBA" id="ARBA00023136"/>
    </source>
</evidence>
<keyword evidence="7 14" id="KW-0915">Sodium</keyword>
<feature type="transmembrane region" description="Helical" evidence="14">
    <location>
        <begin position="32"/>
        <end position="51"/>
    </location>
</feature>
<evidence type="ECO:0000256" key="5">
    <source>
        <dbReference type="ARBA" id="ARBA00022723"/>
    </source>
</evidence>
<evidence type="ECO:0000313" key="15">
    <source>
        <dbReference type="EMBL" id="KRL01139.1"/>
    </source>
</evidence>
<keyword evidence="9 14" id="KW-0472">Membrane</keyword>
<evidence type="ECO:0000256" key="2">
    <source>
        <dbReference type="ARBA" id="ARBA00022448"/>
    </source>
</evidence>
<dbReference type="Pfam" id="PF02537">
    <property type="entry name" value="CRCB"/>
    <property type="match status" value="1"/>
</dbReference>
<evidence type="ECO:0000256" key="4">
    <source>
        <dbReference type="ARBA" id="ARBA00022692"/>
    </source>
</evidence>
<sequence length="117" mass="13152">MIWLIGVGAALGSLLRFEITIKTKVYFKKNWPLATFLINLSGAFFLGYLFGLQPEKNYFLFWGTGIVGGLTTFSTLNTELLGLFNTHHPRTGLSYMALSYLGGILFFSCGYYVSLWN</sequence>
<dbReference type="PANTHER" id="PTHR28259:SF16">
    <property type="entry name" value="FLUORIDE-SPECIFIC ION CHANNEL FLUC 2"/>
    <property type="match status" value="1"/>
</dbReference>
<keyword evidence="3 14" id="KW-1003">Cell membrane</keyword>
<keyword evidence="2 14" id="KW-0813">Transport</keyword>
<evidence type="ECO:0000256" key="8">
    <source>
        <dbReference type="ARBA" id="ARBA00023065"/>
    </source>
</evidence>
<comment type="activity regulation">
    <text evidence="14">Na(+) is not transported, but it plays an essential structural role and its presence is essential for fluoride channel function.</text>
</comment>
<dbReference type="GO" id="GO:0005886">
    <property type="term" value="C:plasma membrane"/>
    <property type="evidence" value="ECO:0007669"/>
    <property type="project" value="UniProtKB-SubCell"/>
</dbReference>
<dbReference type="OrthoDB" id="9815830at2"/>
<proteinExistence type="inferred from homology"/>
<comment type="subcellular location">
    <subcellularLocation>
        <location evidence="1 14">Cell membrane</location>
        <topology evidence="1 14">Multi-pass membrane protein</topology>
    </subcellularLocation>
</comment>
<keyword evidence="5 14" id="KW-0479">Metal-binding</keyword>
<keyword evidence="8 14" id="KW-0406">Ion transport</keyword>
<feature type="binding site" evidence="14">
    <location>
        <position position="71"/>
    </location>
    <ligand>
        <name>Na(+)</name>
        <dbReference type="ChEBI" id="CHEBI:29101"/>
        <note>structural</note>
    </ligand>
</feature>
<evidence type="ECO:0000256" key="10">
    <source>
        <dbReference type="ARBA" id="ARBA00023303"/>
    </source>
</evidence>
<evidence type="ECO:0000256" key="1">
    <source>
        <dbReference type="ARBA" id="ARBA00004651"/>
    </source>
</evidence>
<dbReference type="PANTHER" id="PTHR28259">
    <property type="entry name" value="FLUORIDE EXPORT PROTEIN 1-RELATED"/>
    <property type="match status" value="1"/>
</dbReference>
<evidence type="ECO:0000256" key="11">
    <source>
        <dbReference type="ARBA" id="ARBA00035120"/>
    </source>
</evidence>
<dbReference type="InterPro" id="IPR003691">
    <property type="entry name" value="FluC"/>
</dbReference>
<comment type="similarity">
    <text evidence="11 14">Belongs to the fluoride channel Fluc/FEX (TC 1.A.43) family.</text>
</comment>
<dbReference type="GO" id="GO:0140114">
    <property type="term" value="P:cellular detoxification of fluoride"/>
    <property type="evidence" value="ECO:0007669"/>
    <property type="project" value="UniProtKB-UniRule"/>
</dbReference>
<evidence type="ECO:0000256" key="6">
    <source>
        <dbReference type="ARBA" id="ARBA00022989"/>
    </source>
</evidence>
<keyword evidence="16" id="KW-1185">Reference proteome</keyword>
<comment type="function">
    <text evidence="13 14">Fluoride-specific ion channel. Important for reducing fluoride concentration in the cell, thus reducing its toxicity.</text>
</comment>
<feature type="binding site" evidence="14">
    <location>
        <position position="68"/>
    </location>
    <ligand>
        <name>Na(+)</name>
        <dbReference type="ChEBI" id="CHEBI:29101"/>
        <note>structural</note>
    </ligand>
</feature>
<dbReference type="GO" id="GO:0062054">
    <property type="term" value="F:fluoride channel activity"/>
    <property type="evidence" value="ECO:0007669"/>
    <property type="project" value="UniProtKB-UniRule"/>
</dbReference>
<name>A0A0R1MAW5_9LACO</name>
<keyword evidence="4 14" id="KW-0812">Transmembrane</keyword>
<evidence type="ECO:0000256" key="12">
    <source>
        <dbReference type="ARBA" id="ARBA00035585"/>
    </source>
</evidence>
<reference evidence="15 16" key="1">
    <citation type="journal article" date="2015" name="Genome Announc.">
        <title>Expanding the biotechnology potential of lactobacilli through comparative genomics of 213 strains and associated genera.</title>
        <authorList>
            <person name="Sun Z."/>
            <person name="Harris H.M."/>
            <person name="McCann A."/>
            <person name="Guo C."/>
            <person name="Argimon S."/>
            <person name="Zhang W."/>
            <person name="Yang X."/>
            <person name="Jeffery I.B."/>
            <person name="Cooney J.C."/>
            <person name="Kagawa T.F."/>
            <person name="Liu W."/>
            <person name="Song Y."/>
            <person name="Salvetti E."/>
            <person name="Wrobel A."/>
            <person name="Rasinkangas P."/>
            <person name="Parkhill J."/>
            <person name="Rea M.C."/>
            <person name="O'Sullivan O."/>
            <person name="Ritari J."/>
            <person name="Douillard F.P."/>
            <person name="Paul Ross R."/>
            <person name="Yang R."/>
            <person name="Briner A.E."/>
            <person name="Felis G.E."/>
            <person name="de Vos W.M."/>
            <person name="Barrangou R."/>
            <person name="Klaenhammer T.R."/>
            <person name="Caufield P.W."/>
            <person name="Cui Y."/>
            <person name="Zhang H."/>
            <person name="O'Toole P.W."/>
        </authorList>
    </citation>
    <scope>NUCLEOTIDE SEQUENCE [LARGE SCALE GENOMIC DNA]</scope>
    <source>
        <strain evidence="15 16">DSM 19910</strain>
    </source>
</reference>
<dbReference type="EMBL" id="AZEF01000027">
    <property type="protein sequence ID" value="KRL01139.1"/>
    <property type="molecule type" value="Genomic_DNA"/>
</dbReference>
<accession>A0A0R1MAW5</accession>
<evidence type="ECO:0000256" key="13">
    <source>
        <dbReference type="ARBA" id="ARBA00049940"/>
    </source>
</evidence>
<evidence type="ECO:0000256" key="14">
    <source>
        <dbReference type="HAMAP-Rule" id="MF_00454"/>
    </source>
</evidence>
<dbReference type="HAMAP" id="MF_00454">
    <property type="entry name" value="FluC"/>
    <property type="match status" value="1"/>
</dbReference>
<evidence type="ECO:0000256" key="3">
    <source>
        <dbReference type="ARBA" id="ARBA00022475"/>
    </source>
</evidence>